<gene>
    <name evidence="1" type="ORF">P153DRAFT_128879</name>
</gene>
<dbReference type="GeneID" id="54402463"/>
<dbReference type="RefSeq" id="XP_033519231.1">
    <property type="nucleotide sequence ID" value="XM_033662031.1"/>
</dbReference>
<organism evidence="1 2">
    <name type="scientific">Dothidotthia symphoricarpi CBS 119687</name>
    <dbReference type="NCBI Taxonomy" id="1392245"/>
    <lineage>
        <taxon>Eukaryota</taxon>
        <taxon>Fungi</taxon>
        <taxon>Dikarya</taxon>
        <taxon>Ascomycota</taxon>
        <taxon>Pezizomycotina</taxon>
        <taxon>Dothideomycetes</taxon>
        <taxon>Pleosporomycetidae</taxon>
        <taxon>Pleosporales</taxon>
        <taxon>Dothidotthiaceae</taxon>
        <taxon>Dothidotthia</taxon>
    </lineage>
</organism>
<evidence type="ECO:0000313" key="1">
    <source>
        <dbReference type="EMBL" id="KAF2124838.1"/>
    </source>
</evidence>
<evidence type="ECO:0000313" key="2">
    <source>
        <dbReference type="Proteomes" id="UP000799771"/>
    </source>
</evidence>
<proteinExistence type="predicted"/>
<name>A0A6A6A275_9PLEO</name>
<reference evidence="1" key="1">
    <citation type="journal article" date="2020" name="Stud. Mycol.">
        <title>101 Dothideomycetes genomes: a test case for predicting lifestyles and emergence of pathogens.</title>
        <authorList>
            <person name="Haridas S."/>
            <person name="Albert R."/>
            <person name="Binder M."/>
            <person name="Bloem J."/>
            <person name="Labutti K."/>
            <person name="Salamov A."/>
            <person name="Andreopoulos B."/>
            <person name="Baker S."/>
            <person name="Barry K."/>
            <person name="Bills G."/>
            <person name="Bluhm B."/>
            <person name="Cannon C."/>
            <person name="Castanera R."/>
            <person name="Culley D."/>
            <person name="Daum C."/>
            <person name="Ezra D."/>
            <person name="Gonzalez J."/>
            <person name="Henrissat B."/>
            <person name="Kuo A."/>
            <person name="Liang C."/>
            <person name="Lipzen A."/>
            <person name="Lutzoni F."/>
            <person name="Magnuson J."/>
            <person name="Mondo S."/>
            <person name="Nolan M."/>
            <person name="Ohm R."/>
            <person name="Pangilinan J."/>
            <person name="Park H.-J."/>
            <person name="Ramirez L."/>
            <person name="Alfaro M."/>
            <person name="Sun H."/>
            <person name="Tritt A."/>
            <person name="Yoshinaga Y."/>
            <person name="Zwiers L.-H."/>
            <person name="Turgeon B."/>
            <person name="Goodwin S."/>
            <person name="Spatafora J."/>
            <person name="Crous P."/>
            <person name="Grigoriev I."/>
        </authorList>
    </citation>
    <scope>NUCLEOTIDE SEQUENCE</scope>
    <source>
        <strain evidence="1">CBS 119687</strain>
    </source>
</reference>
<sequence length="160" mass="17641">MSRSHTTKANAEHPGGLCASSGRAPAVSFERRRVSICSTIECIFDQCNSHVGSHVRLEAPQVGTNTIPANRDGTAAGKKMYTLRRVSIHIAASGRTSYGASGVLDTYRVFKINTLTTSRLWLRVQHPDRNRPILLETCSALFVFSTGPPLIDFRHQANRY</sequence>
<dbReference type="AlphaFoldDB" id="A0A6A6A275"/>
<dbReference type="EMBL" id="ML977518">
    <property type="protein sequence ID" value="KAF2124838.1"/>
    <property type="molecule type" value="Genomic_DNA"/>
</dbReference>
<dbReference type="Proteomes" id="UP000799771">
    <property type="component" value="Unassembled WGS sequence"/>
</dbReference>
<keyword evidence="2" id="KW-1185">Reference proteome</keyword>
<accession>A0A6A6A275</accession>
<protein>
    <submittedName>
        <fullName evidence="1">Uncharacterized protein</fullName>
    </submittedName>
</protein>